<dbReference type="Proteomes" id="UP000092993">
    <property type="component" value="Unassembled WGS sequence"/>
</dbReference>
<feature type="region of interest" description="Disordered" evidence="1">
    <location>
        <begin position="162"/>
        <end position="188"/>
    </location>
</feature>
<dbReference type="PANTHER" id="PTHR43341:SF21">
    <property type="entry name" value="GENERAL AMINO ACID PERMEASE-RELATED"/>
    <property type="match status" value="1"/>
</dbReference>
<evidence type="ECO:0000256" key="1">
    <source>
        <dbReference type="SAM" id="MobiDB-lite"/>
    </source>
</evidence>
<evidence type="ECO:0000256" key="2">
    <source>
        <dbReference type="SAM" id="Phobius"/>
    </source>
</evidence>
<dbReference type="InterPro" id="IPR050524">
    <property type="entry name" value="APC_YAT"/>
</dbReference>
<keyword evidence="2" id="KW-0812">Transmembrane</keyword>
<dbReference type="GO" id="GO:0015171">
    <property type="term" value="F:amino acid transmembrane transporter activity"/>
    <property type="evidence" value="ECO:0007669"/>
    <property type="project" value="TreeGrafter"/>
</dbReference>
<dbReference type="AlphaFoldDB" id="A0A1C7M1J2"/>
<dbReference type="STRING" id="5627.A0A1C7M1J2"/>
<gene>
    <name evidence="3" type="ORF">A0H81_09434</name>
</gene>
<accession>A0A1C7M1J2</accession>
<keyword evidence="4" id="KW-1185">Reference proteome</keyword>
<dbReference type="EMBL" id="LUGG01000013">
    <property type="protein sequence ID" value="OBZ70782.1"/>
    <property type="molecule type" value="Genomic_DNA"/>
</dbReference>
<feature type="transmembrane region" description="Helical" evidence="2">
    <location>
        <begin position="32"/>
        <end position="53"/>
    </location>
</feature>
<protein>
    <recommendedName>
        <fullName evidence="5">Amino acid permease/ SLC12A domain-containing protein</fullName>
    </recommendedName>
</protein>
<evidence type="ECO:0008006" key="5">
    <source>
        <dbReference type="Google" id="ProtNLM"/>
    </source>
</evidence>
<sequence>MVRREHHVCLLLPRIEDARLGPQETRIPWLPATYWGMFWITIFILINGFAMLWDFNASGFLTAYIKLPIFAGLYLFWKIYKRTQFWRPQGHIDVLFDRTRERLLWEPAKAPEAIWDSLGSRCMLPSFLPFDPRMLGALTWRAKHCEVDVSALQCIESARTAPRHGQPLIDPDDDGNEEKLPHLSDRTI</sequence>
<feature type="compositionally biased region" description="Basic and acidic residues" evidence="1">
    <location>
        <begin position="177"/>
        <end position="188"/>
    </location>
</feature>
<evidence type="ECO:0000313" key="4">
    <source>
        <dbReference type="Proteomes" id="UP000092993"/>
    </source>
</evidence>
<proteinExistence type="predicted"/>
<feature type="transmembrane region" description="Helical" evidence="2">
    <location>
        <begin position="59"/>
        <end position="77"/>
    </location>
</feature>
<comment type="caution">
    <text evidence="3">The sequence shown here is derived from an EMBL/GenBank/DDBJ whole genome shotgun (WGS) entry which is preliminary data.</text>
</comment>
<name>A0A1C7M1J2_GRIFR</name>
<organism evidence="3 4">
    <name type="scientific">Grifola frondosa</name>
    <name type="common">Maitake</name>
    <name type="synonym">Polyporus frondosus</name>
    <dbReference type="NCBI Taxonomy" id="5627"/>
    <lineage>
        <taxon>Eukaryota</taxon>
        <taxon>Fungi</taxon>
        <taxon>Dikarya</taxon>
        <taxon>Basidiomycota</taxon>
        <taxon>Agaricomycotina</taxon>
        <taxon>Agaricomycetes</taxon>
        <taxon>Polyporales</taxon>
        <taxon>Grifolaceae</taxon>
        <taxon>Grifola</taxon>
    </lineage>
</organism>
<keyword evidence="2" id="KW-0472">Membrane</keyword>
<dbReference type="GO" id="GO:0016020">
    <property type="term" value="C:membrane"/>
    <property type="evidence" value="ECO:0007669"/>
    <property type="project" value="TreeGrafter"/>
</dbReference>
<evidence type="ECO:0000313" key="3">
    <source>
        <dbReference type="EMBL" id="OBZ70782.1"/>
    </source>
</evidence>
<reference evidence="3 4" key="1">
    <citation type="submission" date="2016-03" db="EMBL/GenBank/DDBJ databases">
        <title>Whole genome sequencing of Grifola frondosa 9006-11.</title>
        <authorList>
            <person name="Min B."/>
            <person name="Park H."/>
            <person name="Kim J.-G."/>
            <person name="Cho H."/>
            <person name="Oh Y.-L."/>
            <person name="Kong W.-S."/>
            <person name="Choi I.-G."/>
        </authorList>
    </citation>
    <scope>NUCLEOTIDE SEQUENCE [LARGE SCALE GENOMIC DNA]</scope>
    <source>
        <strain evidence="3 4">9006-11</strain>
    </source>
</reference>
<dbReference type="OrthoDB" id="10062876at2759"/>
<dbReference type="PANTHER" id="PTHR43341">
    <property type="entry name" value="AMINO ACID PERMEASE"/>
    <property type="match status" value="1"/>
</dbReference>
<keyword evidence="2" id="KW-1133">Transmembrane helix</keyword>